<evidence type="ECO:0000313" key="2">
    <source>
        <dbReference type="EMBL" id="BAC18486.1"/>
    </source>
</evidence>
<dbReference type="InterPro" id="IPR027395">
    <property type="entry name" value="WH_DNA-bd_dom"/>
</dbReference>
<dbReference type="OrthoDB" id="4952043at2"/>
<name>Q8FT94_COREF</name>
<protein>
    <recommendedName>
        <fullName evidence="1">HTH marR-type domain-containing protein</fullName>
    </recommendedName>
</protein>
<dbReference type="SMART" id="SM00347">
    <property type="entry name" value="HTH_MARR"/>
    <property type="match status" value="1"/>
</dbReference>
<dbReference type="GO" id="GO:0003700">
    <property type="term" value="F:DNA-binding transcription factor activity"/>
    <property type="evidence" value="ECO:0007669"/>
    <property type="project" value="InterPro"/>
</dbReference>
<keyword evidence="3" id="KW-1185">Reference proteome</keyword>
<dbReference type="RefSeq" id="WP_006767677.1">
    <property type="nucleotide sequence ID" value="NC_004369.1"/>
</dbReference>
<proteinExistence type="predicted"/>
<dbReference type="InterPro" id="IPR000835">
    <property type="entry name" value="HTH_MarR-typ"/>
</dbReference>
<dbReference type="STRING" id="196164.gene:10742097"/>
<dbReference type="Pfam" id="PF13601">
    <property type="entry name" value="HTH_34"/>
    <property type="match status" value="1"/>
</dbReference>
<accession>Q8FT94</accession>
<dbReference type="SUPFAM" id="SSF46785">
    <property type="entry name" value="Winged helix' DNA-binding domain"/>
    <property type="match status" value="1"/>
</dbReference>
<dbReference type="KEGG" id="cef:CE1676"/>
<dbReference type="InterPro" id="IPR036390">
    <property type="entry name" value="WH_DNA-bd_sf"/>
</dbReference>
<reference evidence="2 3" key="1">
    <citation type="journal article" date="2003" name="Genome Res.">
        <title>Comparative complete genome sequence analysis of the amino acid replacements responsible for the thermostability of Corynebacterium efficiens.</title>
        <authorList>
            <person name="Nishio Y."/>
            <person name="Nakamura Y."/>
            <person name="Kawarabayasi Y."/>
            <person name="Usuda Y."/>
            <person name="Kimura E."/>
            <person name="Sugimoto S."/>
            <person name="Matsui K."/>
            <person name="Yamagishi A."/>
            <person name="Kikuchi H."/>
            <person name="Ikeo K."/>
            <person name="Gojobori T."/>
        </authorList>
    </citation>
    <scope>NUCLEOTIDE SEQUENCE [LARGE SCALE GENOMIC DNA]</scope>
    <source>
        <strain evidence="3">DSM 44549 / YS-314 / AJ 12310 / JCM 11189 / NBRC 100395</strain>
    </source>
</reference>
<organism evidence="2 3">
    <name type="scientific">Corynebacterium efficiens (strain DSM 44549 / YS-314 / AJ 12310 / JCM 11189 / NBRC 100395)</name>
    <dbReference type="NCBI Taxonomy" id="196164"/>
    <lineage>
        <taxon>Bacteria</taxon>
        <taxon>Bacillati</taxon>
        <taxon>Actinomycetota</taxon>
        <taxon>Actinomycetes</taxon>
        <taxon>Mycobacteriales</taxon>
        <taxon>Corynebacteriaceae</taxon>
        <taxon>Corynebacterium</taxon>
    </lineage>
</organism>
<dbReference type="eggNOG" id="COG1846">
    <property type="taxonomic scope" value="Bacteria"/>
</dbReference>
<evidence type="ECO:0000259" key="1">
    <source>
        <dbReference type="SMART" id="SM00347"/>
    </source>
</evidence>
<dbReference type="Gene3D" id="1.10.10.10">
    <property type="entry name" value="Winged helix-like DNA-binding domain superfamily/Winged helix DNA-binding domain"/>
    <property type="match status" value="1"/>
</dbReference>
<dbReference type="PANTHER" id="PTHR37318:SF1">
    <property type="entry name" value="BSL7504 PROTEIN"/>
    <property type="match status" value="1"/>
</dbReference>
<dbReference type="EMBL" id="BA000035">
    <property type="protein sequence ID" value="BAC18486.1"/>
    <property type="molecule type" value="Genomic_DNA"/>
</dbReference>
<accession>C8NNY6</accession>
<sequence>MSHPRKNLDTLIHSPVRFSLMAALQNLEDVDFRFLAELLEVSDSTLSQSLTALSDAGLITIRKEPAGRRVRTWVGLTTEGKDAFARHLATLRAILDAGQETTPSAEPPERTTP</sequence>
<dbReference type="PANTHER" id="PTHR37318">
    <property type="entry name" value="BSL7504 PROTEIN"/>
    <property type="match status" value="1"/>
</dbReference>
<dbReference type="Proteomes" id="UP000001409">
    <property type="component" value="Chromosome"/>
</dbReference>
<dbReference type="AlphaFoldDB" id="Q8FT94"/>
<feature type="domain" description="HTH marR-type" evidence="1">
    <location>
        <begin position="6"/>
        <end position="106"/>
    </location>
</feature>
<evidence type="ECO:0000313" key="3">
    <source>
        <dbReference type="Proteomes" id="UP000001409"/>
    </source>
</evidence>
<dbReference type="InterPro" id="IPR036388">
    <property type="entry name" value="WH-like_DNA-bd_sf"/>
</dbReference>
<dbReference type="HOGENOM" id="CLU_142189_0_0_11"/>